<evidence type="ECO:0000256" key="3">
    <source>
        <dbReference type="ARBA" id="ARBA00022777"/>
    </source>
</evidence>
<name>A0ABR2EDQ9_9ROSI</name>
<evidence type="ECO:0000313" key="6">
    <source>
        <dbReference type="Proteomes" id="UP001472677"/>
    </source>
</evidence>
<organism evidence="5 6">
    <name type="scientific">Hibiscus sabdariffa</name>
    <name type="common">roselle</name>
    <dbReference type="NCBI Taxonomy" id="183260"/>
    <lineage>
        <taxon>Eukaryota</taxon>
        <taxon>Viridiplantae</taxon>
        <taxon>Streptophyta</taxon>
        <taxon>Embryophyta</taxon>
        <taxon>Tracheophyta</taxon>
        <taxon>Spermatophyta</taxon>
        <taxon>Magnoliopsida</taxon>
        <taxon>eudicotyledons</taxon>
        <taxon>Gunneridae</taxon>
        <taxon>Pentapetalae</taxon>
        <taxon>rosids</taxon>
        <taxon>malvids</taxon>
        <taxon>Malvales</taxon>
        <taxon>Malvaceae</taxon>
        <taxon>Malvoideae</taxon>
        <taxon>Hibiscus</taxon>
    </lineage>
</organism>
<keyword evidence="4" id="KW-0067">ATP-binding</keyword>
<evidence type="ECO:0000256" key="2">
    <source>
        <dbReference type="ARBA" id="ARBA00022741"/>
    </source>
</evidence>
<sequence>MAFSKFRPLDEESIKATSSLSSEIGHNYDDTSTKEVGDGDLSFSGSFVVKQALAYVRCIGESCSMTNERSDFGATTLKEHGGLWPERVPPPYPIVAGTSLLYRSTIEHQRAGESLVLLLELADTLLNQRRELSICDVVSAVG</sequence>
<dbReference type="Gene3D" id="3.30.200.20">
    <property type="entry name" value="Phosphorylase Kinase, domain 1"/>
    <property type="match status" value="1"/>
</dbReference>
<comment type="caution">
    <text evidence="5">The sequence shown here is derived from an EMBL/GenBank/DDBJ whole genome shotgun (WGS) entry which is preliminary data.</text>
</comment>
<dbReference type="PANTHER" id="PTHR34273:SF2">
    <property type="entry name" value="METHYLTHIORIBOSE KINASE"/>
    <property type="match status" value="1"/>
</dbReference>
<accession>A0ABR2EDQ9</accession>
<dbReference type="EMBL" id="JBBPBM010000015">
    <property type="protein sequence ID" value="KAK8558645.1"/>
    <property type="molecule type" value="Genomic_DNA"/>
</dbReference>
<proteinExistence type="predicted"/>
<evidence type="ECO:0000313" key="5">
    <source>
        <dbReference type="EMBL" id="KAK8558645.1"/>
    </source>
</evidence>
<dbReference type="Proteomes" id="UP001472677">
    <property type="component" value="Unassembled WGS sequence"/>
</dbReference>
<gene>
    <name evidence="5" type="ORF">V6N12_041945</name>
</gene>
<keyword evidence="6" id="KW-1185">Reference proteome</keyword>
<keyword evidence="3" id="KW-0418">Kinase</keyword>
<dbReference type="PANTHER" id="PTHR34273">
    <property type="entry name" value="METHYLTHIORIBOSE KINASE"/>
    <property type="match status" value="1"/>
</dbReference>
<evidence type="ECO:0000256" key="4">
    <source>
        <dbReference type="ARBA" id="ARBA00022840"/>
    </source>
</evidence>
<reference evidence="5 6" key="1">
    <citation type="journal article" date="2024" name="G3 (Bethesda)">
        <title>Genome assembly of Hibiscus sabdariffa L. provides insights into metabolisms of medicinal natural products.</title>
        <authorList>
            <person name="Kim T."/>
        </authorList>
    </citation>
    <scope>NUCLEOTIDE SEQUENCE [LARGE SCALE GENOMIC DNA]</scope>
    <source>
        <strain evidence="5">TK-2024</strain>
        <tissue evidence="5">Old leaves</tissue>
    </source>
</reference>
<evidence type="ECO:0000256" key="1">
    <source>
        <dbReference type="ARBA" id="ARBA00022679"/>
    </source>
</evidence>
<keyword evidence="1" id="KW-0808">Transferase</keyword>
<protein>
    <submittedName>
        <fullName evidence="5">Uncharacterized protein</fullName>
    </submittedName>
</protein>
<keyword evidence="2" id="KW-0547">Nucleotide-binding</keyword>